<evidence type="ECO:0000259" key="1">
    <source>
        <dbReference type="Pfam" id="PF04841"/>
    </source>
</evidence>
<reference evidence="2 3" key="1">
    <citation type="submission" date="2018-11" db="EMBL/GenBank/DDBJ databases">
        <authorList>
            <consortium name="Pathogen Informatics"/>
        </authorList>
    </citation>
    <scope>NUCLEOTIDE SEQUENCE [LARGE SCALE GENOMIC DNA]</scope>
</reference>
<protein>
    <recommendedName>
        <fullName evidence="1">Vps16 N-terminal domain-containing protein</fullName>
    </recommendedName>
</protein>
<name>A0A3P7MM88_9BILA</name>
<dbReference type="GO" id="GO:0016197">
    <property type="term" value="P:endosomal transport"/>
    <property type="evidence" value="ECO:0007669"/>
    <property type="project" value="TreeGrafter"/>
</dbReference>
<dbReference type="GO" id="GO:0005768">
    <property type="term" value="C:endosome"/>
    <property type="evidence" value="ECO:0007669"/>
    <property type="project" value="TreeGrafter"/>
</dbReference>
<dbReference type="InterPro" id="IPR016534">
    <property type="entry name" value="VPS16"/>
</dbReference>
<dbReference type="EMBL" id="UYRT01085942">
    <property type="protein sequence ID" value="VDN30754.1"/>
    <property type="molecule type" value="Genomic_DNA"/>
</dbReference>
<proteinExistence type="predicted"/>
<dbReference type="GO" id="GO:0003779">
    <property type="term" value="F:actin binding"/>
    <property type="evidence" value="ECO:0007669"/>
    <property type="project" value="TreeGrafter"/>
</dbReference>
<keyword evidence="3" id="KW-1185">Reference proteome</keyword>
<evidence type="ECO:0000313" key="3">
    <source>
        <dbReference type="Proteomes" id="UP000271098"/>
    </source>
</evidence>
<organism evidence="2 3">
    <name type="scientific">Gongylonema pulchrum</name>
    <dbReference type="NCBI Taxonomy" id="637853"/>
    <lineage>
        <taxon>Eukaryota</taxon>
        <taxon>Metazoa</taxon>
        <taxon>Ecdysozoa</taxon>
        <taxon>Nematoda</taxon>
        <taxon>Chromadorea</taxon>
        <taxon>Rhabditida</taxon>
        <taxon>Spirurina</taxon>
        <taxon>Spiruromorpha</taxon>
        <taxon>Spiruroidea</taxon>
        <taxon>Gongylonematidae</taxon>
        <taxon>Gongylonema</taxon>
    </lineage>
</organism>
<dbReference type="OrthoDB" id="1792at2759"/>
<dbReference type="GO" id="GO:0042144">
    <property type="term" value="P:vacuole fusion, non-autophagic"/>
    <property type="evidence" value="ECO:0007669"/>
    <property type="project" value="TreeGrafter"/>
</dbReference>
<dbReference type="GO" id="GO:0030897">
    <property type="term" value="C:HOPS complex"/>
    <property type="evidence" value="ECO:0007669"/>
    <property type="project" value="TreeGrafter"/>
</dbReference>
<dbReference type="GO" id="GO:0005765">
    <property type="term" value="C:lysosomal membrane"/>
    <property type="evidence" value="ECO:0007669"/>
    <property type="project" value="TreeGrafter"/>
</dbReference>
<feature type="domain" description="Vps16 N-terminal" evidence="1">
    <location>
        <begin position="2"/>
        <end position="149"/>
    </location>
</feature>
<evidence type="ECO:0000313" key="2">
    <source>
        <dbReference type="EMBL" id="VDN30754.1"/>
    </source>
</evidence>
<dbReference type="InterPro" id="IPR006926">
    <property type="entry name" value="Vps16_N"/>
</dbReference>
<dbReference type="PANTHER" id="PTHR12811">
    <property type="entry name" value="VACUOLAR PROTEIN SORTING VPS16"/>
    <property type="match status" value="1"/>
</dbReference>
<dbReference type="AlphaFoldDB" id="A0A3P7MM88"/>
<gene>
    <name evidence="2" type="ORF">GPUH_LOCUS17951</name>
</gene>
<dbReference type="GO" id="GO:0006886">
    <property type="term" value="P:intracellular protein transport"/>
    <property type="evidence" value="ECO:0007669"/>
    <property type="project" value="InterPro"/>
</dbReference>
<dbReference type="Proteomes" id="UP000271098">
    <property type="component" value="Unassembled WGS sequence"/>
</dbReference>
<sequence length="169" mass="18627">MVLVNNRGRVLIYSPFGKLKYQFVIDEEIAVIESRIYYSAVGSTGLAVLSENHRIYAVNSVMEAVSWRVPDVARASRPSSWNVLTSGHVTVLFIIDAVFYVGMQGVAPRDVPWKINGGEYINIVPNWDSSRISLLHSSFVVQIVDSDFSLLSTVSLPSPVDAFCASSLT</sequence>
<accession>A0A3P7MM88</accession>
<dbReference type="Pfam" id="PF04841">
    <property type="entry name" value="Vps16_N"/>
    <property type="match status" value="1"/>
</dbReference>
<dbReference type="PANTHER" id="PTHR12811:SF0">
    <property type="entry name" value="VACUOLAR PROTEIN SORTING-ASSOCIATED PROTEIN 16 HOMOLOG"/>
    <property type="match status" value="1"/>
</dbReference>